<proteinExistence type="predicted"/>
<feature type="disulfide bond" evidence="3">
    <location>
        <begin position="147"/>
        <end position="174"/>
    </location>
</feature>
<dbReference type="SUPFAM" id="SSF57184">
    <property type="entry name" value="Growth factor receptor domain"/>
    <property type="match status" value="1"/>
</dbReference>
<dbReference type="InterPro" id="IPR003410">
    <property type="entry name" value="HYR_dom"/>
</dbReference>
<feature type="domain" description="Sushi" evidence="6">
    <location>
        <begin position="318"/>
        <end position="376"/>
    </location>
</feature>
<feature type="region of interest" description="Disordered" evidence="4">
    <location>
        <begin position="1"/>
        <end position="87"/>
    </location>
</feature>
<evidence type="ECO:0000256" key="3">
    <source>
        <dbReference type="PROSITE-ProRule" id="PRU00302"/>
    </source>
</evidence>
<dbReference type="InterPro" id="IPR009030">
    <property type="entry name" value="Growth_fac_rcpt_cys_sf"/>
</dbReference>
<dbReference type="EMBL" id="JACVVK020000346">
    <property type="protein sequence ID" value="KAK7477575.1"/>
    <property type="molecule type" value="Genomic_DNA"/>
</dbReference>
<dbReference type="InterPro" id="IPR000436">
    <property type="entry name" value="Sushi_SCR_CCP_dom"/>
</dbReference>
<feature type="compositionally biased region" description="Polar residues" evidence="4">
    <location>
        <begin position="265"/>
        <end position="281"/>
    </location>
</feature>
<evidence type="ECO:0000256" key="2">
    <source>
        <dbReference type="ARBA" id="ARBA00023157"/>
    </source>
</evidence>
<dbReference type="Pfam" id="PF02494">
    <property type="entry name" value="HYR"/>
    <property type="match status" value="3"/>
</dbReference>
<dbReference type="PANTHER" id="PTHR46343">
    <property type="entry name" value="HYR DOMAIN-CONTAINING PROTEIN"/>
    <property type="match status" value="1"/>
</dbReference>
<dbReference type="PROSITE" id="PS50825">
    <property type="entry name" value="HYR"/>
    <property type="match status" value="3"/>
</dbReference>
<dbReference type="Proteomes" id="UP001519460">
    <property type="component" value="Unassembled WGS sequence"/>
</dbReference>
<keyword evidence="8" id="KW-1185">Reference proteome</keyword>
<feature type="region of interest" description="Disordered" evidence="4">
    <location>
        <begin position="260"/>
        <end position="281"/>
    </location>
</feature>
<feature type="domain" description="HYR" evidence="5">
    <location>
        <begin position="233"/>
        <end position="317"/>
    </location>
</feature>
<name>A0ABD0JR89_9CAEN</name>
<dbReference type="AlphaFoldDB" id="A0ABD0JR89"/>
<evidence type="ECO:0000256" key="4">
    <source>
        <dbReference type="SAM" id="MobiDB-lite"/>
    </source>
</evidence>
<feature type="disulfide bond" evidence="3">
    <location>
        <begin position="347"/>
        <end position="374"/>
    </location>
</feature>
<dbReference type="InterPro" id="IPR043555">
    <property type="entry name" value="SRPX-like"/>
</dbReference>
<sequence>MQNSRELAPPKLCLKTSGGGSPPPPPPANQNPYFTRCPDNIRVTAPAGETKAAVTWDEPKATDKEEGTRKPNQVAGSPKGSLFEGSSSVTYEVRDSKDGRATCSFSITVTVTECWPAAPNPEHGRRSCSDFPSKRENIYGSECQFTCDPGYKISGASTVTCQANGSWSDTFPTCEPVDCGDPSNVVNEDLDCPKGHVYPEACYLRCKPGYQPADVSFIRCTSGGQWSQASACADREKPKFSNGCPANQQLYTGPLESPVPVTWDSPETSDNSGGPVTVTSQPPNGTSLGAGLHSIKFTAADATGNTEICYTTISVQAKECPGFPSPDHGHVTCSQGYVEGSQCTVTCDEGYEVTGQATLTCTGNETWDSPPPVCTAVVCPVPVSVSHGHFVCTSAYVFQSECSLVCDSGYQAESYLTIRCLANATWSTHGSCKDIEPPVFTNGCPANIEQYAARLGEETRVSWDDPDVTDNSGEPVQLASDVISGSVFQSGVTHVTYTANDMAGNNRTCKFTVTITTSVCEIPDLEQPNRTITLMIYDCPDGHVYGAACTLNCTHGYPLLGADTITCERDNTTYPPSLYWGWPDSSAAVPECRQYLRPSDMRLHADVFYYAGNCDTSLDELRQNFIDRINNSTWKDACINVPLCTAENVEVTCGAITGRRKKRSTDNNVYVQFDFDIKMSYVEGSKTKEEAYQEYMAMAATVQSKLTADANAGHFNFLGLETNEYSVGYPSLRADCPPGTYFETWDTTTYIACSGCGAGYYLSEGSTQCEACPVGSYTELDNATSCTPCPPGWSTLTTGSKNSSDCKEQCLAGSSSYNGFVPCLQCSAGRFQPQVEAKTCELCPAGTWTIAGGSTDFDQCVLVVFDIVCFGFRWRQGHLLVLTLNLALGATYLFLQACTPARQMSLWFLQKVDPVTWSRLVFVADLENALTTVYHQSHVLLSFNQTSFTSPSSAVMNISVSQGK</sequence>
<keyword evidence="3" id="KW-0768">Sushi</keyword>
<dbReference type="Pfam" id="PF00084">
    <property type="entry name" value="Sushi"/>
    <property type="match status" value="4"/>
</dbReference>
<evidence type="ECO:0000256" key="1">
    <source>
        <dbReference type="ARBA" id="ARBA00022737"/>
    </source>
</evidence>
<keyword evidence="1" id="KW-0677">Repeat</keyword>
<evidence type="ECO:0000259" key="5">
    <source>
        <dbReference type="PROSITE" id="PS50825"/>
    </source>
</evidence>
<gene>
    <name evidence="7" type="ORF">BaRGS_00031180</name>
</gene>
<protein>
    <recommendedName>
        <fullName evidence="9">Sushi, von Willebrand factor type A, EGF and pentraxin domain-containing protein 1-like</fullName>
    </recommendedName>
</protein>
<keyword evidence="2 3" id="KW-1015">Disulfide bond</keyword>
<feature type="domain" description="HYR" evidence="5">
    <location>
        <begin position="433"/>
        <end position="517"/>
    </location>
</feature>
<feature type="non-terminal residue" evidence="7">
    <location>
        <position position="964"/>
    </location>
</feature>
<reference evidence="7 8" key="1">
    <citation type="journal article" date="2023" name="Sci. Data">
        <title>Genome assembly of the Korean intertidal mud-creeper Batillaria attramentaria.</title>
        <authorList>
            <person name="Patra A.K."/>
            <person name="Ho P.T."/>
            <person name="Jun S."/>
            <person name="Lee S.J."/>
            <person name="Kim Y."/>
            <person name="Won Y.J."/>
        </authorList>
    </citation>
    <scope>NUCLEOTIDE SEQUENCE [LARGE SCALE GENOMIC DNA]</scope>
    <source>
        <strain evidence="7">Wonlab-2016</strain>
    </source>
</reference>
<dbReference type="PROSITE" id="PS50923">
    <property type="entry name" value="SUSHI"/>
    <property type="match status" value="5"/>
</dbReference>
<dbReference type="InterPro" id="IPR035976">
    <property type="entry name" value="Sushi/SCR/CCP_sf"/>
</dbReference>
<evidence type="ECO:0000313" key="7">
    <source>
        <dbReference type="EMBL" id="KAK7477575.1"/>
    </source>
</evidence>
<evidence type="ECO:0008006" key="9">
    <source>
        <dbReference type="Google" id="ProtNLM"/>
    </source>
</evidence>
<dbReference type="PANTHER" id="PTHR46343:SF2">
    <property type="entry name" value="SUSHI_VON WILLEBRAND FACTOR TYPE A_EGF_PENTRAXIN DOMAIN-CONTAINING 1"/>
    <property type="match status" value="1"/>
</dbReference>
<evidence type="ECO:0000259" key="6">
    <source>
        <dbReference type="PROSITE" id="PS50923"/>
    </source>
</evidence>
<feature type="domain" description="Sushi" evidence="6">
    <location>
        <begin position="177"/>
        <end position="234"/>
    </location>
</feature>
<feature type="domain" description="HYR" evidence="5">
    <location>
        <begin position="27"/>
        <end position="111"/>
    </location>
</feature>
<comment type="caution">
    <text evidence="3">Lacks conserved residue(s) required for the propagation of feature annotation.</text>
</comment>
<dbReference type="Gene3D" id="2.10.50.10">
    <property type="entry name" value="Tumor Necrosis Factor Receptor, subunit A, domain 2"/>
    <property type="match status" value="2"/>
</dbReference>
<dbReference type="SMART" id="SM00032">
    <property type="entry name" value="CCP"/>
    <property type="match status" value="5"/>
</dbReference>
<dbReference type="CDD" id="cd00033">
    <property type="entry name" value="CCP"/>
    <property type="match status" value="4"/>
</dbReference>
<dbReference type="SUPFAM" id="SSF57535">
    <property type="entry name" value="Complement control module/SCR domain"/>
    <property type="match status" value="5"/>
</dbReference>
<dbReference type="Pfam" id="PF07699">
    <property type="entry name" value="Ephrin_rec_like"/>
    <property type="match status" value="2"/>
</dbReference>
<feature type="domain" description="Sushi" evidence="6">
    <location>
        <begin position="126"/>
        <end position="176"/>
    </location>
</feature>
<accession>A0ABD0JR89</accession>
<dbReference type="InterPro" id="IPR011641">
    <property type="entry name" value="Tyr-kin_ephrin_A/B_rcpt-like"/>
</dbReference>
<comment type="caution">
    <text evidence="7">The sequence shown here is derived from an EMBL/GenBank/DDBJ whole genome shotgun (WGS) entry which is preliminary data.</text>
</comment>
<organism evidence="7 8">
    <name type="scientific">Batillaria attramentaria</name>
    <dbReference type="NCBI Taxonomy" id="370345"/>
    <lineage>
        <taxon>Eukaryota</taxon>
        <taxon>Metazoa</taxon>
        <taxon>Spiralia</taxon>
        <taxon>Lophotrochozoa</taxon>
        <taxon>Mollusca</taxon>
        <taxon>Gastropoda</taxon>
        <taxon>Caenogastropoda</taxon>
        <taxon>Sorbeoconcha</taxon>
        <taxon>Cerithioidea</taxon>
        <taxon>Batillariidae</taxon>
        <taxon>Batillaria</taxon>
    </lineage>
</organism>
<evidence type="ECO:0000313" key="8">
    <source>
        <dbReference type="Proteomes" id="UP001519460"/>
    </source>
</evidence>
<feature type="compositionally biased region" description="Basic and acidic residues" evidence="4">
    <location>
        <begin position="57"/>
        <end position="69"/>
    </location>
</feature>
<dbReference type="Gene3D" id="2.10.70.10">
    <property type="entry name" value="Complement Module, domain 1"/>
    <property type="match status" value="5"/>
</dbReference>
<feature type="domain" description="Sushi" evidence="6">
    <location>
        <begin position="518"/>
        <end position="594"/>
    </location>
</feature>
<dbReference type="SMART" id="SM01411">
    <property type="entry name" value="Ephrin_rec_like"/>
    <property type="match status" value="2"/>
</dbReference>
<feature type="domain" description="Sushi" evidence="6">
    <location>
        <begin position="377"/>
        <end position="434"/>
    </location>
</feature>